<proteinExistence type="predicted"/>
<name>A0A7D5PA60_9EURY</name>
<protein>
    <submittedName>
        <fullName evidence="2">Uncharacterized protein</fullName>
    </submittedName>
</protein>
<reference evidence="2 3" key="1">
    <citation type="submission" date="2020-07" db="EMBL/GenBank/DDBJ databases">
        <title>Halosimplex litoreum sp. nov. and Halosimplex rubrum sp. nov., isolated from different salt environments.</title>
        <authorList>
            <person name="Cui H."/>
        </authorList>
    </citation>
    <scope>NUCLEOTIDE SEQUENCE [LARGE SCALE GENOMIC DNA]</scope>
    <source>
        <strain evidence="2 3">R2</strain>
    </source>
</reference>
<dbReference type="InterPro" id="IPR045397">
    <property type="entry name" value="TumE-like"/>
</dbReference>
<evidence type="ECO:0000313" key="3">
    <source>
        <dbReference type="Proteomes" id="UP000509346"/>
    </source>
</evidence>
<dbReference type="Pfam" id="PF20126">
    <property type="entry name" value="TumE"/>
    <property type="match status" value="1"/>
</dbReference>
<sequence length="144" mass="16694">MDEPAAPIDEPALEAIRDLAQTHSLVNRIQTEQTGSTLSLLIVDLDRDRYPDQVADVRLEIQWYRNDDYNFHYVEHQSSNRVWQCRWDRHPNSHTTRAHFHPPPDASAADAVADQPPDRHPSALFTRTMANARDRISDLWETVE</sequence>
<feature type="compositionally biased region" description="Low complexity" evidence="1">
    <location>
        <begin position="106"/>
        <end position="115"/>
    </location>
</feature>
<dbReference type="OrthoDB" id="202777at2157"/>
<dbReference type="Proteomes" id="UP000509346">
    <property type="component" value="Chromosome"/>
</dbReference>
<accession>A0A7D5PA60</accession>
<dbReference type="GeneID" id="56082225"/>
<dbReference type="AlphaFoldDB" id="A0A7D5PA60"/>
<dbReference type="KEGG" id="hpel:HZS54_06510"/>
<organism evidence="2 3">
    <name type="scientific">Halosimplex pelagicum</name>
    <dbReference type="NCBI Taxonomy" id="869886"/>
    <lineage>
        <taxon>Archaea</taxon>
        <taxon>Methanobacteriati</taxon>
        <taxon>Methanobacteriota</taxon>
        <taxon>Stenosarchaea group</taxon>
        <taxon>Halobacteria</taxon>
        <taxon>Halobacteriales</taxon>
        <taxon>Haloarculaceae</taxon>
        <taxon>Halosimplex</taxon>
    </lineage>
</organism>
<keyword evidence="3" id="KW-1185">Reference proteome</keyword>
<evidence type="ECO:0000313" key="2">
    <source>
        <dbReference type="EMBL" id="QLH81302.1"/>
    </source>
</evidence>
<dbReference type="RefSeq" id="WP_179921160.1">
    <property type="nucleotide sequence ID" value="NZ_CP058909.1"/>
</dbReference>
<dbReference type="EMBL" id="CP058909">
    <property type="protein sequence ID" value="QLH81302.1"/>
    <property type="molecule type" value="Genomic_DNA"/>
</dbReference>
<evidence type="ECO:0000256" key="1">
    <source>
        <dbReference type="SAM" id="MobiDB-lite"/>
    </source>
</evidence>
<feature type="region of interest" description="Disordered" evidence="1">
    <location>
        <begin position="93"/>
        <end position="116"/>
    </location>
</feature>
<gene>
    <name evidence="2" type="ORF">HZS54_06510</name>
</gene>